<dbReference type="RefSeq" id="WP_184011888.1">
    <property type="nucleotide sequence ID" value="NZ_JACIJS010000007.1"/>
</dbReference>
<dbReference type="AlphaFoldDB" id="A0A840WRR2"/>
<sequence>MSRQLIRVFGERNTGTRALAAMIESCGFRTTPGPVMRGAHPDELLLQDRIECCFDGTWRQFYTDLLRDTRAARRGALAQWKHAAPSYDGSFANAGAAAVFTIRNPYSWAVSMLRRPYHIRGPRPETLDELLARPWATVGREGLEPLMPGIMALWVEKVISYRRFARLAEMEGVPSTFIRFEDFVADPVAQATMALTALGHADEQPEPVENTKSDGRSVADIQAYYQQEGWRAALNDEAIRMINDQVPADLMAAYGYERLSPLGAASHGKAGATAAA</sequence>
<dbReference type="EMBL" id="JACIJS010000007">
    <property type="protein sequence ID" value="MBB5516352.1"/>
    <property type="molecule type" value="Genomic_DNA"/>
</dbReference>
<proteinExistence type="predicted"/>
<evidence type="ECO:0000313" key="2">
    <source>
        <dbReference type="Proteomes" id="UP000553766"/>
    </source>
</evidence>
<comment type="caution">
    <text evidence="1">The sequence shown here is derived from an EMBL/GenBank/DDBJ whole genome shotgun (WGS) entry which is preliminary data.</text>
</comment>
<dbReference type="SUPFAM" id="SSF52540">
    <property type="entry name" value="P-loop containing nucleoside triphosphate hydrolases"/>
    <property type="match status" value="1"/>
</dbReference>
<name>A0A840WRR2_9RHOB</name>
<evidence type="ECO:0008006" key="3">
    <source>
        <dbReference type="Google" id="ProtNLM"/>
    </source>
</evidence>
<dbReference type="InterPro" id="IPR027417">
    <property type="entry name" value="P-loop_NTPase"/>
</dbReference>
<keyword evidence="2" id="KW-1185">Reference proteome</keyword>
<protein>
    <recommendedName>
        <fullName evidence="3">Sulfotransferase family protein</fullName>
    </recommendedName>
</protein>
<accession>A0A840WRR2</accession>
<organism evidence="1 2">
    <name type="scientific">Rubricella aquisinus</name>
    <dbReference type="NCBI Taxonomy" id="2028108"/>
    <lineage>
        <taxon>Bacteria</taxon>
        <taxon>Pseudomonadati</taxon>
        <taxon>Pseudomonadota</taxon>
        <taxon>Alphaproteobacteria</taxon>
        <taxon>Rhodobacterales</taxon>
        <taxon>Paracoccaceae</taxon>
        <taxon>Rubricella</taxon>
    </lineage>
</organism>
<evidence type="ECO:0000313" key="1">
    <source>
        <dbReference type="EMBL" id="MBB5516352.1"/>
    </source>
</evidence>
<reference evidence="1 2" key="1">
    <citation type="submission" date="2020-08" db="EMBL/GenBank/DDBJ databases">
        <title>Genomic Encyclopedia of Type Strains, Phase IV (KMG-IV): sequencing the most valuable type-strain genomes for metagenomic binning, comparative biology and taxonomic classification.</title>
        <authorList>
            <person name="Goeker M."/>
        </authorList>
    </citation>
    <scope>NUCLEOTIDE SEQUENCE [LARGE SCALE GENOMIC DNA]</scope>
    <source>
        <strain evidence="1 2">DSM 103377</strain>
    </source>
</reference>
<dbReference type="Proteomes" id="UP000553766">
    <property type="component" value="Unassembled WGS sequence"/>
</dbReference>
<gene>
    <name evidence="1" type="ORF">FHS89_002383</name>
</gene>
<dbReference type="Gene3D" id="3.40.50.300">
    <property type="entry name" value="P-loop containing nucleotide triphosphate hydrolases"/>
    <property type="match status" value="1"/>
</dbReference>